<dbReference type="Proteomes" id="UP000324800">
    <property type="component" value="Unassembled WGS sequence"/>
</dbReference>
<sequence>MLQPTFSINPLVRSFSSIGNSLLISIPPLVGICILGEPEVRQGDTGITNHCPVSRGDKNNNRLLVNYLAM</sequence>
<gene>
    <name evidence="1" type="ORF">EZS28_005401</name>
</gene>
<evidence type="ECO:0000313" key="2">
    <source>
        <dbReference type="Proteomes" id="UP000324800"/>
    </source>
</evidence>
<organism evidence="1 2">
    <name type="scientific">Streblomastix strix</name>
    <dbReference type="NCBI Taxonomy" id="222440"/>
    <lineage>
        <taxon>Eukaryota</taxon>
        <taxon>Metamonada</taxon>
        <taxon>Preaxostyla</taxon>
        <taxon>Oxymonadida</taxon>
        <taxon>Streblomastigidae</taxon>
        <taxon>Streblomastix</taxon>
    </lineage>
</organism>
<name>A0A5J4WVP1_9EUKA</name>
<reference evidence="1 2" key="1">
    <citation type="submission" date="2019-03" db="EMBL/GenBank/DDBJ databases">
        <title>Single cell metagenomics reveals metabolic interactions within the superorganism composed of flagellate Streblomastix strix and complex community of Bacteroidetes bacteria on its surface.</title>
        <authorList>
            <person name="Treitli S.C."/>
            <person name="Kolisko M."/>
            <person name="Husnik F."/>
            <person name="Keeling P."/>
            <person name="Hampl V."/>
        </authorList>
    </citation>
    <scope>NUCLEOTIDE SEQUENCE [LARGE SCALE GENOMIC DNA]</scope>
    <source>
        <strain evidence="1">ST1C</strain>
    </source>
</reference>
<dbReference type="AlphaFoldDB" id="A0A5J4WVP1"/>
<protein>
    <submittedName>
        <fullName evidence="1">Uncharacterized protein</fullName>
    </submittedName>
</protein>
<dbReference type="EMBL" id="SNRW01000825">
    <property type="protein sequence ID" value="KAA6399078.1"/>
    <property type="molecule type" value="Genomic_DNA"/>
</dbReference>
<proteinExistence type="predicted"/>
<evidence type="ECO:0000313" key="1">
    <source>
        <dbReference type="EMBL" id="KAA6399078.1"/>
    </source>
</evidence>
<accession>A0A5J4WVP1</accession>
<comment type="caution">
    <text evidence="1">The sequence shown here is derived from an EMBL/GenBank/DDBJ whole genome shotgun (WGS) entry which is preliminary data.</text>
</comment>